<dbReference type="EC" id="2.5.1.145" evidence="7"/>
<evidence type="ECO:0000256" key="3">
    <source>
        <dbReference type="ARBA" id="ARBA00022679"/>
    </source>
</evidence>
<comment type="catalytic activity">
    <reaction evidence="7">
        <text>L-cysteinyl-[prolipoprotein] + a 1,2-diacyl-sn-glycero-3-phospho-(1'-sn-glycerol) = an S-1,2-diacyl-sn-glyceryl-L-cysteinyl-[prolipoprotein] + sn-glycerol 1-phosphate + H(+)</text>
        <dbReference type="Rhea" id="RHEA:56712"/>
        <dbReference type="Rhea" id="RHEA-COMP:14679"/>
        <dbReference type="Rhea" id="RHEA-COMP:14680"/>
        <dbReference type="ChEBI" id="CHEBI:15378"/>
        <dbReference type="ChEBI" id="CHEBI:29950"/>
        <dbReference type="ChEBI" id="CHEBI:57685"/>
        <dbReference type="ChEBI" id="CHEBI:64716"/>
        <dbReference type="ChEBI" id="CHEBI:140658"/>
        <dbReference type="EC" id="2.5.1.145"/>
    </reaction>
</comment>
<feature type="transmembrane region" description="Helical" evidence="7">
    <location>
        <begin position="228"/>
        <end position="254"/>
    </location>
</feature>
<keyword evidence="3 7" id="KW-0808">Transferase</keyword>
<evidence type="ECO:0000313" key="8">
    <source>
        <dbReference type="EMBL" id="UWX05152.1"/>
    </source>
</evidence>
<name>A0ABY5Y089_9BACT</name>
<dbReference type="Proteomes" id="UP001058120">
    <property type="component" value="Chromosome"/>
</dbReference>
<comment type="function">
    <text evidence="7">Catalyzes the transfer of the diacylglyceryl group from phosphatidylglycerol to the sulfhydryl group of the N-terminal cysteine of a prolipoprotein, the first step in the formation of mature lipoproteins.</text>
</comment>
<evidence type="ECO:0000256" key="2">
    <source>
        <dbReference type="ARBA" id="ARBA00022475"/>
    </source>
</evidence>
<dbReference type="EMBL" id="CP065938">
    <property type="protein sequence ID" value="UWX05152.1"/>
    <property type="molecule type" value="Genomic_DNA"/>
</dbReference>
<dbReference type="GO" id="GO:0016740">
    <property type="term" value="F:transferase activity"/>
    <property type="evidence" value="ECO:0007669"/>
    <property type="project" value="UniProtKB-KW"/>
</dbReference>
<comment type="pathway">
    <text evidence="7">Protein modification; lipoprotein biosynthesis (diacylglyceryl transfer).</text>
</comment>
<dbReference type="PANTHER" id="PTHR30589">
    <property type="entry name" value="PROLIPOPROTEIN DIACYLGLYCERYL TRANSFERASE"/>
    <property type="match status" value="1"/>
</dbReference>
<feature type="transmembrane region" description="Helical" evidence="7">
    <location>
        <begin position="97"/>
        <end position="115"/>
    </location>
</feature>
<organism evidence="8 9">
    <name type="scientific">Taurinivorans muris</name>
    <dbReference type="NCBI Taxonomy" id="2787751"/>
    <lineage>
        <taxon>Bacteria</taxon>
        <taxon>Pseudomonadati</taxon>
        <taxon>Thermodesulfobacteriota</taxon>
        <taxon>Desulfovibrionia</taxon>
        <taxon>Desulfovibrionales</taxon>
        <taxon>Desulfovibrionaceae</taxon>
        <taxon>Taurinivorans</taxon>
    </lineage>
</organism>
<reference evidence="8" key="1">
    <citation type="submission" date="2020-12" db="EMBL/GenBank/DDBJ databases">
        <title>Taurinivorans muris gen. nov., sp. nov., fundamental and realized metabolic niche of a ubiquitous sulfidogenic bacterium in the murine intestine.</title>
        <authorList>
            <person name="Ye H."/>
            <person name="Hanson B.T."/>
            <person name="Loy A."/>
        </authorList>
    </citation>
    <scope>NUCLEOTIDE SEQUENCE</scope>
    <source>
        <strain evidence="8">LT0009</strain>
    </source>
</reference>
<dbReference type="PROSITE" id="PS01311">
    <property type="entry name" value="LGT"/>
    <property type="match status" value="1"/>
</dbReference>
<evidence type="ECO:0000256" key="5">
    <source>
        <dbReference type="ARBA" id="ARBA00022989"/>
    </source>
</evidence>
<keyword evidence="4 7" id="KW-0812">Transmembrane</keyword>
<evidence type="ECO:0000256" key="7">
    <source>
        <dbReference type="HAMAP-Rule" id="MF_01147"/>
    </source>
</evidence>
<keyword evidence="5 7" id="KW-1133">Transmembrane helix</keyword>
<feature type="transmembrane region" description="Helical" evidence="7">
    <location>
        <begin position="175"/>
        <end position="193"/>
    </location>
</feature>
<dbReference type="RefSeq" id="WP_334314718.1">
    <property type="nucleotide sequence ID" value="NZ_CP065938.1"/>
</dbReference>
<protein>
    <recommendedName>
        <fullName evidence="7">Phosphatidylglycerol--prolipoprotein diacylglyceryl transferase</fullName>
        <ecNumber evidence="7">2.5.1.145</ecNumber>
    </recommendedName>
</protein>
<dbReference type="NCBIfam" id="TIGR00544">
    <property type="entry name" value="lgt"/>
    <property type="match status" value="1"/>
</dbReference>
<feature type="binding site" evidence="7">
    <location>
        <position position="140"/>
    </location>
    <ligand>
        <name>a 1,2-diacyl-sn-glycero-3-phospho-(1'-sn-glycerol)</name>
        <dbReference type="ChEBI" id="CHEBI:64716"/>
    </ligand>
</feature>
<evidence type="ECO:0000256" key="6">
    <source>
        <dbReference type="ARBA" id="ARBA00023136"/>
    </source>
</evidence>
<keyword evidence="2 7" id="KW-1003">Cell membrane</keyword>
<keyword evidence="9" id="KW-1185">Reference proteome</keyword>
<evidence type="ECO:0000256" key="1">
    <source>
        <dbReference type="ARBA" id="ARBA00007150"/>
    </source>
</evidence>
<feature type="transmembrane region" description="Helical" evidence="7">
    <location>
        <begin position="20"/>
        <end position="37"/>
    </location>
</feature>
<comment type="subcellular location">
    <subcellularLocation>
        <location evidence="7">Cell membrane</location>
        <topology evidence="7">Multi-pass membrane protein</topology>
    </subcellularLocation>
</comment>
<keyword evidence="6 7" id="KW-0472">Membrane</keyword>
<gene>
    <name evidence="7" type="primary">lgt</name>
    <name evidence="8" type="ORF">JBF11_06670</name>
</gene>
<proteinExistence type="inferred from homology"/>
<dbReference type="PANTHER" id="PTHR30589:SF0">
    <property type="entry name" value="PHOSPHATIDYLGLYCEROL--PROLIPOPROTEIN DIACYLGLYCERYL TRANSFERASE"/>
    <property type="match status" value="1"/>
</dbReference>
<feature type="transmembrane region" description="Helical" evidence="7">
    <location>
        <begin position="127"/>
        <end position="145"/>
    </location>
</feature>
<evidence type="ECO:0000313" key="9">
    <source>
        <dbReference type="Proteomes" id="UP001058120"/>
    </source>
</evidence>
<sequence>MYYQHDINPVFFSLGPFINIHWYGMMYVIAFFLGWAIARYLSKLPFSNFSKNDVEDLITYVILGVILGGRIGYILFYDLSYYLSNPLDMLKIWQGGMSFHGGFAGVLLVLLYWAHKNKKDYIELTDFIAPCIPIGLFCGRIGNFINGELWGRETELPWAVIFPSGGTIPRHPSQLYEAGLEGLLLFLILFFLARKNPPKGLLSAVFCIGYALARCFAEFFRIPDPQYGYFSGCFTMGQILCLPMFLIGFILLYFCKKWKEHPDYDTVRLKDGSLIRVRRYKK</sequence>
<dbReference type="InterPro" id="IPR001640">
    <property type="entry name" value="Lgt"/>
</dbReference>
<feature type="transmembrane region" description="Helical" evidence="7">
    <location>
        <begin position="57"/>
        <end position="77"/>
    </location>
</feature>
<feature type="transmembrane region" description="Helical" evidence="7">
    <location>
        <begin position="200"/>
        <end position="222"/>
    </location>
</feature>
<evidence type="ECO:0000256" key="4">
    <source>
        <dbReference type="ARBA" id="ARBA00022692"/>
    </source>
</evidence>
<comment type="similarity">
    <text evidence="1 7">Belongs to the Lgt family.</text>
</comment>
<accession>A0ABY5Y089</accession>
<dbReference type="HAMAP" id="MF_01147">
    <property type="entry name" value="Lgt"/>
    <property type="match status" value="1"/>
</dbReference>
<dbReference type="Pfam" id="PF01790">
    <property type="entry name" value="LGT"/>
    <property type="match status" value="1"/>
</dbReference>